<evidence type="ECO:0000313" key="1">
    <source>
        <dbReference type="EnsemblPlants" id="AET5Gv20131400.1"/>
    </source>
</evidence>
<dbReference type="Gramene" id="AET5Gv20131400.1">
    <property type="protein sequence ID" value="AET5Gv20131400.1"/>
    <property type="gene ID" value="AET5Gv20131400"/>
</dbReference>
<dbReference type="InterPro" id="IPR011990">
    <property type="entry name" value="TPR-like_helical_dom_sf"/>
</dbReference>
<evidence type="ECO:0008006" key="3">
    <source>
        <dbReference type="Google" id="ProtNLM"/>
    </source>
</evidence>
<dbReference type="AlphaFoldDB" id="A0A453JN80"/>
<reference evidence="1" key="5">
    <citation type="journal article" date="2021" name="G3 (Bethesda)">
        <title>Aegilops tauschii genome assembly Aet v5.0 features greater sequence contiguity and improved annotation.</title>
        <authorList>
            <person name="Wang L."/>
            <person name="Zhu T."/>
            <person name="Rodriguez J.C."/>
            <person name="Deal K.R."/>
            <person name="Dubcovsky J."/>
            <person name="McGuire P.E."/>
            <person name="Lux T."/>
            <person name="Spannagl M."/>
            <person name="Mayer K.F.X."/>
            <person name="Baldrich P."/>
            <person name="Meyers B.C."/>
            <person name="Huo N."/>
            <person name="Gu Y.Q."/>
            <person name="Zhou H."/>
            <person name="Devos K.M."/>
            <person name="Bennetzen J.L."/>
            <person name="Unver T."/>
            <person name="Budak H."/>
            <person name="Gulick P.J."/>
            <person name="Galiba G."/>
            <person name="Kalapos B."/>
            <person name="Nelson D.R."/>
            <person name="Li P."/>
            <person name="You F.M."/>
            <person name="Luo M.C."/>
            <person name="Dvorak J."/>
        </authorList>
    </citation>
    <scope>NUCLEOTIDE SEQUENCE [LARGE SCALE GENOMIC DNA]</scope>
    <source>
        <strain evidence="1">cv. AL8/78</strain>
    </source>
</reference>
<keyword evidence="2" id="KW-1185">Reference proteome</keyword>
<dbReference type="Proteomes" id="UP000015105">
    <property type="component" value="Chromosome 5D"/>
</dbReference>
<reference evidence="1" key="3">
    <citation type="journal article" date="2017" name="Nature">
        <title>Genome sequence of the progenitor of the wheat D genome Aegilops tauschii.</title>
        <authorList>
            <person name="Luo M.C."/>
            <person name="Gu Y.Q."/>
            <person name="Puiu D."/>
            <person name="Wang H."/>
            <person name="Twardziok S.O."/>
            <person name="Deal K.R."/>
            <person name="Huo N."/>
            <person name="Zhu T."/>
            <person name="Wang L."/>
            <person name="Wang Y."/>
            <person name="McGuire P.E."/>
            <person name="Liu S."/>
            <person name="Long H."/>
            <person name="Ramasamy R.K."/>
            <person name="Rodriguez J.C."/>
            <person name="Van S.L."/>
            <person name="Yuan L."/>
            <person name="Wang Z."/>
            <person name="Xia Z."/>
            <person name="Xiao L."/>
            <person name="Anderson O.D."/>
            <person name="Ouyang S."/>
            <person name="Liang Y."/>
            <person name="Zimin A.V."/>
            <person name="Pertea G."/>
            <person name="Qi P."/>
            <person name="Bennetzen J.L."/>
            <person name="Dai X."/>
            <person name="Dawson M.W."/>
            <person name="Muller H.G."/>
            <person name="Kugler K."/>
            <person name="Rivarola-Duarte L."/>
            <person name="Spannagl M."/>
            <person name="Mayer K.F.X."/>
            <person name="Lu F.H."/>
            <person name="Bevan M.W."/>
            <person name="Leroy P."/>
            <person name="Li P."/>
            <person name="You F.M."/>
            <person name="Sun Q."/>
            <person name="Liu Z."/>
            <person name="Lyons E."/>
            <person name="Wicker T."/>
            <person name="Salzberg S.L."/>
            <person name="Devos K.M."/>
            <person name="Dvorak J."/>
        </authorList>
    </citation>
    <scope>NUCLEOTIDE SEQUENCE [LARGE SCALE GENOMIC DNA]</scope>
    <source>
        <strain evidence="1">cv. AL8/78</strain>
    </source>
</reference>
<dbReference type="SUPFAM" id="SSF48452">
    <property type="entry name" value="TPR-like"/>
    <property type="match status" value="1"/>
</dbReference>
<reference evidence="2" key="2">
    <citation type="journal article" date="2017" name="Nat. Plants">
        <title>The Aegilops tauschii genome reveals multiple impacts of transposons.</title>
        <authorList>
            <person name="Zhao G."/>
            <person name="Zou C."/>
            <person name="Li K."/>
            <person name="Wang K."/>
            <person name="Li T."/>
            <person name="Gao L."/>
            <person name="Zhang X."/>
            <person name="Wang H."/>
            <person name="Yang Z."/>
            <person name="Liu X."/>
            <person name="Jiang W."/>
            <person name="Mao L."/>
            <person name="Kong X."/>
            <person name="Jiao Y."/>
            <person name="Jia J."/>
        </authorList>
    </citation>
    <scope>NUCLEOTIDE SEQUENCE [LARGE SCALE GENOMIC DNA]</scope>
    <source>
        <strain evidence="2">cv. AL8/78</strain>
    </source>
</reference>
<organism evidence="1 2">
    <name type="scientific">Aegilops tauschii subsp. strangulata</name>
    <name type="common">Goatgrass</name>
    <dbReference type="NCBI Taxonomy" id="200361"/>
    <lineage>
        <taxon>Eukaryota</taxon>
        <taxon>Viridiplantae</taxon>
        <taxon>Streptophyta</taxon>
        <taxon>Embryophyta</taxon>
        <taxon>Tracheophyta</taxon>
        <taxon>Spermatophyta</taxon>
        <taxon>Magnoliopsida</taxon>
        <taxon>Liliopsida</taxon>
        <taxon>Poales</taxon>
        <taxon>Poaceae</taxon>
        <taxon>BOP clade</taxon>
        <taxon>Pooideae</taxon>
        <taxon>Triticodae</taxon>
        <taxon>Triticeae</taxon>
        <taxon>Triticinae</taxon>
        <taxon>Aegilops</taxon>
    </lineage>
</organism>
<accession>A0A453JN80</accession>
<name>A0A453JN80_AEGTS</name>
<evidence type="ECO:0000313" key="2">
    <source>
        <dbReference type="Proteomes" id="UP000015105"/>
    </source>
</evidence>
<sequence length="36" mass="4078">MIGRLYSLQQYDKALLAIKACLALEPDNQEFIGLHT</sequence>
<protein>
    <recommendedName>
        <fullName evidence="3">Tetratricopeptide repeat protein</fullName>
    </recommendedName>
</protein>
<reference evidence="1" key="4">
    <citation type="submission" date="2019-03" db="UniProtKB">
        <authorList>
            <consortium name="EnsemblPlants"/>
        </authorList>
    </citation>
    <scope>IDENTIFICATION</scope>
</reference>
<reference evidence="2" key="1">
    <citation type="journal article" date="2014" name="Science">
        <title>Ancient hybridizations among the ancestral genomes of bread wheat.</title>
        <authorList>
            <consortium name="International Wheat Genome Sequencing Consortium,"/>
            <person name="Marcussen T."/>
            <person name="Sandve S.R."/>
            <person name="Heier L."/>
            <person name="Spannagl M."/>
            <person name="Pfeifer M."/>
            <person name="Jakobsen K.S."/>
            <person name="Wulff B.B."/>
            <person name="Steuernagel B."/>
            <person name="Mayer K.F."/>
            <person name="Olsen O.A."/>
        </authorList>
    </citation>
    <scope>NUCLEOTIDE SEQUENCE [LARGE SCALE GENOMIC DNA]</scope>
    <source>
        <strain evidence="2">cv. AL8/78</strain>
    </source>
</reference>
<proteinExistence type="predicted"/>
<dbReference type="EnsemblPlants" id="AET5Gv20131400.1">
    <property type="protein sequence ID" value="AET5Gv20131400.1"/>
    <property type="gene ID" value="AET5Gv20131400"/>
</dbReference>